<keyword evidence="4 10" id="KW-1003">Cell membrane</keyword>
<dbReference type="STRING" id="293826.Amet_3575"/>
<evidence type="ECO:0000256" key="3">
    <source>
        <dbReference type="ARBA" id="ARBA00022448"/>
    </source>
</evidence>
<dbReference type="GO" id="GO:0009306">
    <property type="term" value="P:protein secretion"/>
    <property type="evidence" value="ECO:0007669"/>
    <property type="project" value="UniProtKB-UniRule"/>
</dbReference>
<gene>
    <name evidence="11" type="ordered locus">Amet_3575</name>
</gene>
<dbReference type="eggNOG" id="COG1314">
    <property type="taxonomic scope" value="Bacteria"/>
</dbReference>
<dbReference type="PANTHER" id="PTHR34182">
    <property type="entry name" value="PROTEIN-EXPORT MEMBRANE PROTEIN SECG"/>
    <property type="match status" value="1"/>
</dbReference>
<comment type="function">
    <text evidence="10">Involved in protein export. Participates in an early event of protein translocation.</text>
</comment>
<evidence type="ECO:0000313" key="12">
    <source>
        <dbReference type="Proteomes" id="UP000001572"/>
    </source>
</evidence>
<protein>
    <recommendedName>
        <fullName evidence="10">Protein-export membrane protein SecG</fullName>
    </recommendedName>
</protein>
<accession>A6TU29</accession>
<organism evidence="11 12">
    <name type="scientific">Alkaliphilus metalliredigens (strain QYMF)</name>
    <dbReference type="NCBI Taxonomy" id="293826"/>
    <lineage>
        <taxon>Bacteria</taxon>
        <taxon>Bacillati</taxon>
        <taxon>Bacillota</taxon>
        <taxon>Clostridia</taxon>
        <taxon>Peptostreptococcales</taxon>
        <taxon>Natronincolaceae</taxon>
        <taxon>Alkaliphilus</taxon>
    </lineage>
</organism>
<dbReference type="HOGENOM" id="CLU_094156_6_2_9"/>
<dbReference type="Pfam" id="PF03840">
    <property type="entry name" value="SecG"/>
    <property type="match status" value="1"/>
</dbReference>
<keyword evidence="9 10" id="KW-0472">Membrane</keyword>
<sequence length="77" mass="7929">MRMFLMILQVIASLVLIGSILMQSGKGAGLSGAISGGGGAEQMWGKKGKGYEGMLSKVTKVGAVMFIVVAVLLVTIQ</sequence>
<dbReference type="EMBL" id="CP000724">
    <property type="protein sequence ID" value="ABR49697.1"/>
    <property type="molecule type" value="Genomic_DNA"/>
</dbReference>
<keyword evidence="3 10" id="KW-0813">Transport</keyword>
<name>A6TU29_ALKMQ</name>
<dbReference type="NCBIfam" id="TIGR00810">
    <property type="entry name" value="secG"/>
    <property type="match status" value="1"/>
</dbReference>
<dbReference type="OrthoDB" id="1708246at2"/>
<dbReference type="PANTHER" id="PTHR34182:SF1">
    <property type="entry name" value="PROTEIN-EXPORT MEMBRANE PROTEIN SECG"/>
    <property type="match status" value="1"/>
</dbReference>
<evidence type="ECO:0000256" key="8">
    <source>
        <dbReference type="ARBA" id="ARBA00023010"/>
    </source>
</evidence>
<keyword evidence="6 10" id="KW-0653">Protein transport</keyword>
<dbReference type="PRINTS" id="PR01651">
    <property type="entry name" value="SECGEXPORT"/>
</dbReference>
<dbReference type="AlphaFoldDB" id="A6TU29"/>
<reference evidence="12" key="1">
    <citation type="journal article" date="2016" name="Genome Announc.">
        <title>Complete genome sequence of Alkaliphilus metalliredigens strain QYMF, an alkaliphilic and metal-reducing bacterium isolated from borax-contaminated leachate ponds.</title>
        <authorList>
            <person name="Hwang C."/>
            <person name="Copeland A."/>
            <person name="Lucas S."/>
            <person name="Lapidus A."/>
            <person name="Barry K."/>
            <person name="Detter J.C."/>
            <person name="Glavina Del Rio T."/>
            <person name="Hammon N."/>
            <person name="Israni S."/>
            <person name="Dalin E."/>
            <person name="Tice H."/>
            <person name="Pitluck S."/>
            <person name="Chertkov O."/>
            <person name="Brettin T."/>
            <person name="Bruce D."/>
            <person name="Han C."/>
            <person name="Schmutz J."/>
            <person name="Larimer F."/>
            <person name="Land M.L."/>
            <person name="Hauser L."/>
            <person name="Kyrpides N."/>
            <person name="Mikhailova N."/>
            <person name="Ye Q."/>
            <person name="Zhou J."/>
            <person name="Richardson P."/>
            <person name="Fields M.W."/>
        </authorList>
    </citation>
    <scope>NUCLEOTIDE SEQUENCE [LARGE SCALE GENOMIC DNA]</scope>
    <source>
        <strain evidence="12">QYMF</strain>
    </source>
</reference>
<evidence type="ECO:0000256" key="7">
    <source>
        <dbReference type="ARBA" id="ARBA00022989"/>
    </source>
</evidence>
<keyword evidence="7 10" id="KW-1133">Transmembrane helix</keyword>
<dbReference type="RefSeq" id="WP_012064657.1">
    <property type="nucleotide sequence ID" value="NC_009633.1"/>
</dbReference>
<feature type="transmembrane region" description="Helical" evidence="10">
    <location>
        <begin position="57"/>
        <end position="76"/>
    </location>
</feature>
<evidence type="ECO:0000256" key="6">
    <source>
        <dbReference type="ARBA" id="ARBA00022927"/>
    </source>
</evidence>
<dbReference type="GO" id="GO:0065002">
    <property type="term" value="P:intracellular protein transmembrane transport"/>
    <property type="evidence" value="ECO:0007669"/>
    <property type="project" value="TreeGrafter"/>
</dbReference>
<comment type="similarity">
    <text evidence="2 10">Belongs to the SecG family.</text>
</comment>
<dbReference type="GO" id="GO:0015450">
    <property type="term" value="F:protein-transporting ATPase activity"/>
    <property type="evidence" value="ECO:0007669"/>
    <property type="project" value="UniProtKB-UniRule"/>
</dbReference>
<evidence type="ECO:0000256" key="4">
    <source>
        <dbReference type="ARBA" id="ARBA00022475"/>
    </source>
</evidence>
<evidence type="ECO:0000313" key="11">
    <source>
        <dbReference type="EMBL" id="ABR49697.1"/>
    </source>
</evidence>
<dbReference type="InterPro" id="IPR004692">
    <property type="entry name" value="SecG"/>
</dbReference>
<comment type="subcellular location">
    <subcellularLocation>
        <location evidence="1 10">Cell membrane</location>
        <topology evidence="1 10">Multi-pass membrane protein</topology>
    </subcellularLocation>
</comment>
<dbReference type="GO" id="GO:0005886">
    <property type="term" value="C:plasma membrane"/>
    <property type="evidence" value="ECO:0007669"/>
    <property type="project" value="UniProtKB-SubCell"/>
</dbReference>
<evidence type="ECO:0000256" key="2">
    <source>
        <dbReference type="ARBA" id="ARBA00008445"/>
    </source>
</evidence>
<evidence type="ECO:0000256" key="9">
    <source>
        <dbReference type="ARBA" id="ARBA00023136"/>
    </source>
</evidence>
<evidence type="ECO:0000256" key="1">
    <source>
        <dbReference type="ARBA" id="ARBA00004651"/>
    </source>
</evidence>
<proteinExistence type="inferred from homology"/>
<keyword evidence="5 10" id="KW-0812">Transmembrane</keyword>
<keyword evidence="12" id="KW-1185">Reference proteome</keyword>
<dbReference type="KEGG" id="amt:Amet_3575"/>
<comment type="caution">
    <text evidence="10">Lacks conserved residue(s) required for the propagation of feature annotation.</text>
</comment>
<dbReference type="GO" id="GO:0043952">
    <property type="term" value="P:protein transport by the Sec complex"/>
    <property type="evidence" value="ECO:0007669"/>
    <property type="project" value="TreeGrafter"/>
</dbReference>
<evidence type="ECO:0000256" key="5">
    <source>
        <dbReference type="ARBA" id="ARBA00022692"/>
    </source>
</evidence>
<keyword evidence="8 10" id="KW-0811">Translocation</keyword>
<evidence type="ECO:0000256" key="10">
    <source>
        <dbReference type="RuleBase" id="RU365087"/>
    </source>
</evidence>
<dbReference type="Proteomes" id="UP000001572">
    <property type="component" value="Chromosome"/>
</dbReference>